<feature type="domain" description="C2H2-type" evidence="1">
    <location>
        <begin position="92"/>
        <end position="117"/>
    </location>
</feature>
<reference evidence="3" key="1">
    <citation type="journal article" date="2023" name="Commun. Biol.">
        <title>Genome analysis of Parmales, the sister group of diatoms, reveals the evolutionary specialization of diatoms from phago-mixotrophs to photoautotrophs.</title>
        <authorList>
            <person name="Ban H."/>
            <person name="Sato S."/>
            <person name="Yoshikawa S."/>
            <person name="Yamada K."/>
            <person name="Nakamura Y."/>
            <person name="Ichinomiya M."/>
            <person name="Sato N."/>
            <person name="Blanc-Mathieu R."/>
            <person name="Endo H."/>
            <person name="Kuwata A."/>
            <person name="Ogata H."/>
        </authorList>
    </citation>
    <scope>NUCLEOTIDE SEQUENCE [LARGE SCALE GENOMIC DNA]</scope>
    <source>
        <strain evidence="3">NIES 3701</strain>
    </source>
</reference>
<proteinExistence type="predicted"/>
<dbReference type="OrthoDB" id="3561125at2759"/>
<evidence type="ECO:0000259" key="1">
    <source>
        <dbReference type="SMART" id="SM00355"/>
    </source>
</evidence>
<protein>
    <recommendedName>
        <fullName evidence="1">C2H2-type domain-containing protein</fullName>
    </recommendedName>
</protein>
<feature type="domain" description="C2H2-type" evidence="1">
    <location>
        <begin position="44"/>
        <end position="69"/>
    </location>
</feature>
<organism evidence="2 3">
    <name type="scientific">Triparma strigata</name>
    <dbReference type="NCBI Taxonomy" id="1606541"/>
    <lineage>
        <taxon>Eukaryota</taxon>
        <taxon>Sar</taxon>
        <taxon>Stramenopiles</taxon>
        <taxon>Ochrophyta</taxon>
        <taxon>Bolidophyceae</taxon>
        <taxon>Parmales</taxon>
        <taxon>Triparmaceae</taxon>
        <taxon>Triparma</taxon>
    </lineage>
</organism>
<name>A0A9W7BEW5_9STRA</name>
<dbReference type="Proteomes" id="UP001165085">
    <property type="component" value="Unassembled WGS sequence"/>
</dbReference>
<dbReference type="SMART" id="SM00355">
    <property type="entry name" value="ZnF_C2H2"/>
    <property type="match status" value="5"/>
</dbReference>
<evidence type="ECO:0000313" key="2">
    <source>
        <dbReference type="EMBL" id="GMH86670.1"/>
    </source>
</evidence>
<dbReference type="EMBL" id="BRXY01000317">
    <property type="protein sequence ID" value="GMH86670.1"/>
    <property type="molecule type" value="Genomic_DNA"/>
</dbReference>
<feature type="domain" description="C2H2-type" evidence="1">
    <location>
        <begin position="189"/>
        <end position="212"/>
    </location>
</feature>
<dbReference type="AlphaFoldDB" id="A0A9W7BEW5"/>
<accession>A0A9W7BEW5</accession>
<keyword evidence="3" id="KW-1185">Reference proteome</keyword>
<feature type="domain" description="C2H2-type" evidence="1">
    <location>
        <begin position="219"/>
        <end position="241"/>
    </location>
</feature>
<comment type="caution">
    <text evidence="2">The sequence shown here is derived from an EMBL/GenBank/DDBJ whole genome shotgun (WGS) entry which is preliminary data.</text>
</comment>
<gene>
    <name evidence="2" type="ORF">TrST_g13929</name>
</gene>
<feature type="domain" description="C2H2-type" evidence="1">
    <location>
        <begin position="140"/>
        <end position="165"/>
    </location>
</feature>
<sequence>MEALLSAVASEVSVKCEVVKEVVGKKRKANMNDVERDKNGKIVKFCREEGCTFKTGDSTYMKRHQVSVHGFDFSCAGDGDKPPRDKWGAIIKSCGFPNCTFKTSVVTFMKQHRFTSHSLPPSLPPPPSGLTRSKNGSIIRPCPFPTCPYTTSNTGNLKSHLSAKHSIPILFKNPSSPKIERDKWGKKIKKCTHCPYKTGSTSNMKWHLASVHSINVKWYECDLCMYKAMHLGNLKEHKKRHREGFKIRKPKGEEEGGIKGEEEKKAMLCVEVT</sequence>
<dbReference type="Gene3D" id="3.30.160.60">
    <property type="entry name" value="Classic Zinc Finger"/>
    <property type="match status" value="1"/>
</dbReference>
<dbReference type="InterPro" id="IPR013087">
    <property type="entry name" value="Znf_C2H2_type"/>
</dbReference>
<evidence type="ECO:0000313" key="3">
    <source>
        <dbReference type="Proteomes" id="UP001165085"/>
    </source>
</evidence>